<dbReference type="OrthoDB" id="9790282at2"/>
<dbReference type="EMBL" id="PVTH01000015">
    <property type="protein sequence ID" value="PRY48301.1"/>
    <property type="molecule type" value="Genomic_DNA"/>
</dbReference>
<dbReference type="GO" id="GO:0030163">
    <property type="term" value="P:protein catabolic process"/>
    <property type="evidence" value="ECO:0007669"/>
    <property type="project" value="InterPro"/>
</dbReference>
<keyword evidence="5" id="KW-1185">Reference proteome</keyword>
<reference evidence="4 5" key="1">
    <citation type="submission" date="2018-03" db="EMBL/GenBank/DDBJ databases">
        <title>Genomic Encyclopedia of Type Strains, Phase III (KMG-III): the genomes of soil and plant-associated and newly described type strains.</title>
        <authorList>
            <person name="Whitman W."/>
        </authorList>
    </citation>
    <scope>NUCLEOTIDE SEQUENCE [LARGE SCALE GENOMIC DNA]</scope>
    <source>
        <strain evidence="4 5">CGMCC 1.9313</strain>
    </source>
</reference>
<keyword evidence="1" id="KW-0963">Cytoplasm</keyword>
<dbReference type="RefSeq" id="WP_106295447.1">
    <property type="nucleotide sequence ID" value="NZ_PVTH01000015.1"/>
</dbReference>
<dbReference type="GO" id="GO:0008914">
    <property type="term" value="F:leucyl-tRNA--protein transferase activity"/>
    <property type="evidence" value="ECO:0007669"/>
    <property type="project" value="InterPro"/>
</dbReference>
<dbReference type="InterPro" id="IPR016181">
    <property type="entry name" value="Acyl_CoA_acyltransferase"/>
</dbReference>
<dbReference type="PANTHER" id="PTHR30098">
    <property type="entry name" value="LEUCYL/PHENYLALANYL-TRNA--PROTEIN TRANSFERASE"/>
    <property type="match status" value="1"/>
</dbReference>
<organism evidence="4 5">
    <name type="scientific">Arcticibacter pallidicorallinus</name>
    <dbReference type="NCBI Taxonomy" id="1259464"/>
    <lineage>
        <taxon>Bacteria</taxon>
        <taxon>Pseudomonadati</taxon>
        <taxon>Bacteroidota</taxon>
        <taxon>Sphingobacteriia</taxon>
        <taxon>Sphingobacteriales</taxon>
        <taxon>Sphingobacteriaceae</taxon>
        <taxon>Arcticibacter</taxon>
    </lineage>
</organism>
<comment type="caution">
    <text evidence="4">The sequence shown here is derived from an EMBL/GenBank/DDBJ whole genome shotgun (WGS) entry which is preliminary data.</text>
</comment>
<evidence type="ECO:0000313" key="4">
    <source>
        <dbReference type="EMBL" id="PRY48301.1"/>
    </source>
</evidence>
<proteinExistence type="predicted"/>
<name>A0A2T0TRM9_9SPHI</name>
<dbReference type="AlphaFoldDB" id="A0A2T0TRM9"/>
<dbReference type="InterPro" id="IPR042203">
    <property type="entry name" value="Leu/Phe-tRNA_Trfase_C"/>
</dbReference>
<dbReference type="InterPro" id="IPR004616">
    <property type="entry name" value="Leu/Phe-tRNA_Trfase"/>
</dbReference>
<dbReference type="SUPFAM" id="SSF55729">
    <property type="entry name" value="Acyl-CoA N-acyltransferases (Nat)"/>
    <property type="match status" value="1"/>
</dbReference>
<dbReference type="GO" id="GO:0005737">
    <property type="term" value="C:cytoplasm"/>
    <property type="evidence" value="ECO:0007669"/>
    <property type="project" value="TreeGrafter"/>
</dbReference>
<dbReference type="PANTHER" id="PTHR30098:SF2">
    <property type="entry name" value="LEUCYL_PHENYLALANYL-TRNA--PROTEIN TRANSFERASE"/>
    <property type="match status" value="1"/>
</dbReference>
<keyword evidence="2 4" id="KW-0808">Transferase</keyword>
<accession>A0A2T0TRM9</accession>
<protein>
    <submittedName>
        <fullName evidence="4">Leucyl/phenylalanyl-tRNA--protein transferase</fullName>
    </submittedName>
</protein>
<evidence type="ECO:0000256" key="1">
    <source>
        <dbReference type="ARBA" id="ARBA00022490"/>
    </source>
</evidence>
<dbReference type="Gene3D" id="3.40.630.70">
    <property type="entry name" value="Leucyl/phenylalanyl-tRNA-protein transferase, C-terminal domain"/>
    <property type="match status" value="1"/>
</dbReference>
<gene>
    <name evidence="4" type="ORF">B0I27_1152</name>
</gene>
<dbReference type="Proteomes" id="UP000238034">
    <property type="component" value="Unassembled WGS sequence"/>
</dbReference>
<evidence type="ECO:0000313" key="5">
    <source>
        <dbReference type="Proteomes" id="UP000238034"/>
    </source>
</evidence>
<sequence length="258" mass="29408">MTDTSISDSIRASVPEAAKDFIRNFFSSGLTRVLKGKENVLLWSYSQFELSPFLLYQGYVQGKYPLPSTQQQHLINWYDPEIRGIIPVDNYKVSKDLMRRLRKERLIPDNEKIQIKLNLNFRDTILCCAGPRGTKNKTWLTPEYIEAVIELHGMGIAHSVEAYQNGLLVGGVIGLSINGFFVTLSLFHTVDNASKIAFCYLLQKLKDDGFKLHHCGDVGSWLSQYGMVPIERERYRRELMLAVTRPVIFSSNIPSLCL</sequence>
<keyword evidence="3" id="KW-0012">Acyltransferase</keyword>
<evidence type="ECO:0000256" key="2">
    <source>
        <dbReference type="ARBA" id="ARBA00022679"/>
    </source>
</evidence>
<evidence type="ECO:0000256" key="3">
    <source>
        <dbReference type="ARBA" id="ARBA00023315"/>
    </source>
</evidence>
<dbReference type="Pfam" id="PF03588">
    <property type="entry name" value="Leu_Phe_trans"/>
    <property type="match status" value="1"/>
</dbReference>